<proteinExistence type="predicted"/>
<sequence length="305" mass="34635">MHHSETTRVDQSPEVPSWLEYLNERIEEERDELFSESPSYETVRDLLVASEDDDTAISRAVTKFYDLYKAEAGKGAKWGDHGAGEYLNTISMIAFEVAPKLWYTSWRHQRIAEFLIAIKDGAAEKYSEEDPQFVWIGWGLSAAASECWNAGHVDHYTAKNSKEPQEIWAGEWFSTNSLISKLFQAGCLEDYGYLWVSKDLEKTFGISTSGDVKTNAGRQAQVLAAVNHILLAGEVFVEGAKNPLPKWKFELNATKWKLWASNIKEVAEAVDENARWDLKERAQKAYEKMVELYPEAFSSNDNNGK</sequence>
<name>W7LBY3_GIBM7</name>
<accession>W7LBY3</accession>
<dbReference type="EMBL" id="CM000578">
    <property type="protein sequence ID" value="EWG36116.1"/>
    <property type="molecule type" value="Genomic_DNA"/>
</dbReference>
<organism evidence="1 2">
    <name type="scientific">Gibberella moniliformis (strain M3125 / FGSC 7600)</name>
    <name type="common">Maize ear and stalk rot fungus</name>
    <name type="synonym">Fusarium verticillioides</name>
    <dbReference type="NCBI Taxonomy" id="334819"/>
    <lineage>
        <taxon>Eukaryota</taxon>
        <taxon>Fungi</taxon>
        <taxon>Dikarya</taxon>
        <taxon>Ascomycota</taxon>
        <taxon>Pezizomycotina</taxon>
        <taxon>Sordariomycetes</taxon>
        <taxon>Hypocreomycetidae</taxon>
        <taxon>Hypocreales</taxon>
        <taxon>Nectriaceae</taxon>
        <taxon>Fusarium</taxon>
        <taxon>Fusarium fujikuroi species complex</taxon>
    </lineage>
</organism>
<dbReference type="AlphaFoldDB" id="W7LBY3"/>
<dbReference type="RefSeq" id="XP_018742307.1">
    <property type="nucleotide sequence ID" value="XM_018886701.1"/>
</dbReference>
<gene>
    <name evidence="1" type="ORF">FVEG_00268</name>
</gene>
<dbReference type="EMBL" id="DS022242">
    <property type="protein sequence ID" value="EWG36116.1"/>
    <property type="molecule type" value="Genomic_DNA"/>
</dbReference>
<dbReference type="KEGG" id="fvr:FVEG_00268"/>
<dbReference type="GeneID" id="30058651"/>
<keyword evidence="2" id="KW-1185">Reference proteome</keyword>
<dbReference type="Proteomes" id="UP000009096">
    <property type="component" value="Chromosome 1"/>
</dbReference>
<evidence type="ECO:0000313" key="1">
    <source>
        <dbReference type="EMBL" id="EWG36116.1"/>
    </source>
</evidence>
<reference evidence="1 2" key="1">
    <citation type="journal article" date="2010" name="Nature">
        <title>Comparative genomics reveals mobile pathogenicity chromosomes in Fusarium.</title>
        <authorList>
            <person name="Ma L.J."/>
            <person name="van der Does H.C."/>
            <person name="Borkovich K.A."/>
            <person name="Coleman J.J."/>
            <person name="Daboussi M.J."/>
            <person name="Di Pietro A."/>
            <person name="Dufresne M."/>
            <person name="Freitag M."/>
            <person name="Grabherr M."/>
            <person name="Henrissat B."/>
            <person name="Houterman P.M."/>
            <person name="Kang S."/>
            <person name="Shim W.B."/>
            <person name="Woloshuk C."/>
            <person name="Xie X."/>
            <person name="Xu J.R."/>
            <person name="Antoniw J."/>
            <person name="Baker S.E."/>
            <person name="Bluhm B.H."/>
            <person name="Breakspear A."/>
            <person name="Brown D.W."/>
            <person name="Butchko R.A."/>
            <person name="Chapman S."/>
            <person name="Coulson R."/>
            <person name="Coutinho P.M."/>
            <person name="Danchin E.G."/>
            <person name="Diener A."/>
            <person name="Gale L.R."/>
            <person name="Gardiner D.M."/>
            <person name="Goff S."/>
            <person name="Hammond-Kosack K.E."/>
            <person name="Hilburn K."/>
            <person name="Hua-Van A."/>
            <person name="Jonkers W."/>
            <person name="Kazan K."/>
            <person name="Kodira C.D."/>
            <person name="Koehrsen M."/>
            <person name="Kumar L."/>
            <person name="Lee Y.H."/>
            <person name="Li L."/>
            <person name="Manners J.M."/>
            <person name="Miranda-Saavedra D."/>
            <person name="Mukherjee M."/>
            <person name="Park G."/>
            <person name="Park J."/>
            <person name="Park S.Y."/>
            <person name="Proctor R.H."/>
            <person name="Regev A."/>
            <person name="Ruiz-Roldan M.C."/>
            <person name="Sain D."/>
            <person name="Sakthikumar S."/>
            <person name="Sykes S."/>
            <person name="Schwartz D.C."/>
            <person name="Turgeon B.G."/>
            <person name="Wapinski I."/>
            <person name="Yoder O."/>
            <person name="Young S."/>
            <person name="Zeng Q."/>
            <person name="Zhou S."/>
            <person name="Galagan J."/>
            <person name="Cuomo C.A."/>
            <person name="Kistler H.C."/>
            <person name="Rep M."/>
        </authorList>
    </citation>
    <scope>NUCLEOTIDE SEQUENCE [LARGE SCALE GENOMIC DNA]</scope>
    <source>
        <strain evidence="2">M3125 / FGSC 7600</strain>
    </source>
</reference>
<dbReference type="VEuPathDB" id="FungiDB:FVEG_00268"/>
<protein>
    <submittedName>
        <fullName evidence="1">Uncharacterized protein</fullName>
    </submittedName>
</protein>
<evidence type="ECO:0000313" key="2">
    <source>
        <dbReference type="Proteomes" id="UP000009096"/>
    </source>
</evidence>
<dbReference type="OrthoDB" id="5075004at2759"/>